<sequence length="63" mass="6938">MIFSAANSLMFADLISLVTLVRRGPFLTLQKKLGQSDIKLTMRYAHLSTGRFADGVEAPIINV</sequence>
<dbReference type="GO" id="GO:0003677">
    <property type="term" value="F:DNA binding"/>
    <property type="evidence" value="ECO:0007669"/>
    <property type="project" value="InterPro"/>
</dbReference>
<dbReference type="HOGENOM" id="CLU_2880617_0_0_6"/>
<comment type="caution">
    <text evidence="1">The sequence shown here is derived from an EMBL/GenBank/DDBJ whole genome shotgun (WGS) entry which is preliminary data.</text>
</comment>
<evidence type="ECO:0000313" key="2">
    <source>
        <dbReference type="Proteomes" id="UP000013165"/>
    </source>
</evidence>
<dbReference type="Proteomes" id="UP000013165">
    <property type="component" value="Unassembled WGS sequence"/>
</dbReference>
<dbReference type="STRING" id="626887.J057_12611"/>
<name>N6WYM3_9GAMM</name>
<reference evidence="1 2" key="1">
    <citation type="journal article" date="2013" name="Genome Announc.">
        <title>Genome Sequence of the Polycyclic Aromatic Hydrocarbon-Degrading Bacterium Strain Marinobacter nanhaiticus D15-8WT.</title>
        <authorList>
            <person name="Cui Z."/>
            <person name="Gao W."/>
            <person name="Li Q."/>
            <person name="Xu G."/>
            <person name="Zheng L."/>
        </authorList>
    </citation>
    <scope>NUCLEOTIDE SEQUENCE [LARGE SCALE GENOMIC DNA]</scope>
    <source>
        <strain evidence="1 2">D15-8W</strain>
    </source>
</reference>
<dbReference type="SUPFAM" id="SSF56349">
    <property type="entry name" value="DNA breaking-rejoining enzymes"/>
    <property type="match status" value="1"/>
</dbReference>
<protein>
    <submittedName>
        <fullName evidence="1">Uncharacterized protein</fullName>
    </submittedName>
</protein>
<evidence type="ECO:0000313" key="1">
    <source>
        <dbReference type="EMBL" id="ENO16197.1"/>
    </source>
</evidence>
<dbReference type="AlphaFoldDB" id="N6WYM3"/>
<proteinExistence type="predicted"/>
<dbReference type="EMBL" id="APLQ01000011">
    <property type="protein sequence ID" value="ENO16197.1"/>
    <property type="molecule type" value="Genomic_DNA"/>
</dbReference>
<accession>N6WYM3</accession>
<keyword evidence="2" id="KW-1185">Reference proteome</keyword>
<organism evidence="1 2">
    <name type="scientific">Marinobacter nanhaiticus D15-8W</name>
    <dbReference type="NCBI Taxonomy" id="626887"/>
    <lineage>
        <taxon>Bacteria</taxon>
        <taxon>Pseudomonadati</taxon>
        <taxon>Pseudomonadota</taxon>
        <taxon>Gammaproteobacteria</taxon>
        <taxon>Pseudomonadales</taxon>
        <taxon>Marinobacteraceae</taxon>
        <taxon>Marinobacter</taxon>
    </lineage>
</organism>
<dbReference type="InterPro" id="IPR011010">
    <property type="entry name" value="DNA_brk_join_enz"/>
</dbReference>
<gene>
    <name evidence="1" type="ORF">J057_12611</name>
</gene>